<reference evidence="4" key="3">
    <citation type="submission" date="2021-02" db="UniProtKB">
        <authorList>
            <consortium name="EnsemblMetazoa"/>
        </authorList>
    </citation>
    <scope>IDENTIFICATION</scope>
    <source>
        <strain evidence="4">USDA</strain>
    </source>
</reference>
<feature type="region of interest" description="Disordered" evidence="2">
    <location>
        <begin position="1460"/>
        <end position="1486"/>
    </location>
</feature>
<protein>
    <submittedName>
        <fullName evidence="3">Myosin heavy chain, cardiac muscle isoform, putative</fullName>
    </submittedName>
</protein>
<sequence length="2121" mass="241728">MDQQPMQEMRSVSQSTFIVSSEKPMTPVSVRTVQNQPNRKRSVLLDYEPDRGGGMNKKRTDKSPEVMPSMSHDRGDVRRLVDNSSGRVVKISVLGEYQGSILGKCSADRHSIDTDKENLQGCPPTKIKRKTTNSNLNVKNKYGKIGKSLSSSSMKTNNKTEENIARKKSVIRESVTTGEKIKNKTCQQVKDPNEKLIVVNVQEKRKRNIDTKLVQEFMKNQKLKRLEQIKIEKKSKQTTKLQKPTTIDDGDLESEEPEKLVVVDRVEDNLKETEMVVESTISKPKQEMTMPSVGSFRNEDLNSVLKKLTETLHMKIEEKEKQLLRSTRTTTTTSSNASKSTNVSLSVAPSQESGKTVKTTPENNRQLITVDLETIHCLKEDIKKISDNFKVLHEIIVEKNADGKKIKRKKSEPEVPGESLKSSSAVASEGKTDKNFSSPLKSGKIPNWMDKIYPEPHPYNVFTAFRRKLNIYSSKSSLTSVEGGGGGATTTTTEDSSTTYFKTTNSHKEESDFEGLSTPSSRLITEKKTRSFAVNELSLTSSVLTEMTPKSLEFEISRDSVATKVSSIKFSKGRENLVLITPDVKLVSNELSSKKLRINDKNFNFYNDATATAAAAQQLKSSRNSWNSSYDKEELNNSDVKSYREQKTDSTITEMIHNLSENDKPTNITVKATNEKFQNVVQKLDDVHLRRPFFQPEMLHLQFQAELTLLETFQQSLTHFLEAERLKTLSEVTKIVNENKNANVVAERVTLVEDQAVQTTFLDENPTEQIVTNVEVETEYVKTEIDASDDEESTIYTTENFEKDEEEIKTMEIISHEKISKESSKETNEIRENFSNEPNCISFQMLNRMMKDEELRSEHQLALIRLREKTLNEKVKAELTFLEMKKRALKKGNGNDEEQNISAIKKKQRGILMKFQSEKEEIERLKKMHKIASEERKIMIKQQKQIQKMQISTKDMLTKLKRKDKIPLKKNNNKKPKALKSYESQSSDIPEDLDVQMSDSILTESVCSVGEESVRRSNDSDIEISSDKNTSEEEEESEILRRNKKTLENKMSAAALNSPTKVKKHSVDGDKYVRGKRSSIDELLKWTKRLEEKENRLKELERETTIKSGDMNARNRLIKPTIKNRSDKSVRDRSTSPFPDNFNPSIDNSNSIKEQILDNKKSSVTSSENVAVGPAESSCKTEISEKIESVETSSKTTKKKNMSEDIPEIFSKANVTTSSTCRTGAFEYNSESFESPSSSETPKPVKTSMTTATTMMARSKSLEGDNNYKSVPIKLSLSPRTPRRRYSSGSDDSVNLSHTETASEQSDLESRIAALHEELKKRKLEAERLRREQKKAQRERLKVKEQSLLMQIQAYDAYIQKKKKELEQEYEGPCKTVSKPLIKQPKFSDKTNLKRPDSLLLGENDKMKFYPRLCGKGKEKDEKIITFGKVTESDSEIIEQIKESSSESIKEDVAKTLTESVRECSEVADGESKSESSIREIISPNELKYSESFIEEGGSSLNEISETGISGSSSPELPPPPDDTMDIINDNTYQSDTFESDFDEKSSAKVTSVQKETEPSEVETFITDEKTQSSPQSKEDGDDDVDKESSKTSSREIIEEEEKKTESENIERLDLTDSVCNLEDKPPLESQRTIESLGDIKTDISEDLSEGRKKKDVNEIISESIIGDLLNESVSLFSNKKQKAEDEKEKSEKLKLQTIINGYARDFVNDAIDHVFNIYDGKKCDVINDEDEPISPEKINFEIRKKICDAIRAGREGGDENATNAPTLTTTSPVKNGKPEIQERKKFLENNRETIFFFNSKFSITDEEIVDVDVIKDRPTSDKDSMEKENKSNEKISSKCEKKNDENGKEEKKVENLSGQTIWFSDDYGLNKTRKEAEELRLQQLQIEQEIQQLQAQQEQVPYFYLREIPNKPPPPYTPPSSKTLTEIPTTEKEILNHASSAVKILYEEMKRGKGMGEIEPSRDYYGGTGLSDNVKSYKFFLFDLSKRIIEEILTRGERKRGENLPWMKTREDLSSYKYRQMEKTLDSLTEHVKRKMIVLFKFDGKRKKESLVVKSFRKKRDHVDEILVSESQEEESQWTQFDDDQVAIKNDVALAILDDLLDDSTKILRTLWEKKNQKKC</sequence>
<dbReference type="Proteomes" id="UP000009046">
    <property type="component" value="Unassembled WGS sequence"/>
</dbReference>
<feature type="region of interest" description="Disordered" evidence="2">
    <location>
        <begin position="403"/>
        <end position="440"/>
    </location>
</feature>
<feature type="compositionally biased region" description="Low complexity" evidence="2">
    <location>
        <begin position="326"/>
        <end position="346"/>
    </location>
</feature>
<feature type="coiled-coil region" evidence="1">
    <location>
        <begin position="1312"/>
        <end position="1346"/>
    </location>
</feature>
<dbReference type="GO" id="GO:0008017">
    <property type="term" value="F:microtubule binding"/>
    <property type="evidence" value="ECO:0007669"/>
    <property type="project" value="InterPro"/>
</dbReference>
<reference evidence="3" key="1">
    <citation type="submission" date="2007-04" db="EMBL/GenBank/DDBJ databases">
        <title>Annotation of Pediculus humanus corporis strain USDA.</title>
        <authorList>
            <person name="Kirkness E."/>
            <person name="Hannick L."/>
            <person name="Hass B."/>
            <person name="Bruggner R."/>
            <person name="Lawson D."/>
            <person name="Bidwell S."/>
            <person name="Joardar V."/>
            <person name="Caler E."/>
            <person name="Walenz B."/>
            <person name="Inman J."/>
            <person name="Schobel S."/>
            <person name="Galinsky K."/>
            <person name="Amedeo P."/>
            <person name="Strausberg R."/>
        </authorList>
    </citation>
    <scope>NUCLEOTIDE SEQUENCE</scope>
    <source>
        <strain evidence="3">USDA</strain>
    </source>
</reference>
<dbReference type="RefSeq" id="XP_002431971.1">
    <property type="nucleotide sequence ID" value="XM_002431926.1"/>
</dbReference>
<evidence type="ECO:0000313" key="5">
    <source>
        <dbReference type="Proteomes" id="UP000009046"/>
    </source>
</evidence>
<name>E0W0S7_PEDHC</name>
<dbReference type="CTD" id="8234752"/>
<evidence type="ECO:0000313" key="4">
    <source>
        <dbReference type="EnsemblMetazoa" id="PHUM562890-PA"/>
    </source>
</evidence>
<feature type="compositionally biased region" description="Low complexity" evidence="2">
    <location>
        <begin position="1230"/>
        <end position="1259"/>
    </location>
</feature>
<feature type="compositionally biased region" description="Polar residues" evidence="2">
    <location>
        <begin position="347"/>
        <end position="360"/>
    </location>
</feature>
<feature type="compositionally biased region" description="Low complexity" evidence="2">
    <location>
        <begin position="1503"/>
        <end position="1515"/>
    </location>
</feature>
<dbReference type="STRING" id="121224.E0W0S7"/>
<feature type="region of interest" description="Disordered" evidence="2">
    <location>
        <begin position="1"/>
        <end position="72"/>
    </location>
</feature>
<feature type="region of interest" description="Disordered" evidence="2">
    <location>
        <begin position="1121"/>
        <end position="1200"/>
    </location>
</feature>
<reference evidence="3" key="2">
    <citation type="submission" date="2007-04" db="EMBL/GenBank/DDBJ databases">
        <title>The genome of the human body louse.</title>
        <authorList>
            <consortium name="The Human Body Louse Genome Consortium"/>
            <person name="Kirkness E."/>
            <person name="Walenz B."/>
            <person name="Hass B."/>
            <person name="Bruggner R."/>
            <person name="Strausberg R."/>
        </authorList>
    </citation>
    <scope>NUCLEOTIDE SEQUENCE</scope>
    <source>
        <strain evidence="3">USDA</strain>
    </source>
</reference>
<dbReference type="GO" id="GO:0034453">
    <property type="term" value="P:microtubule anchoring"/>
    <property type="evidence" value="ECO:0007669"/>
    <property type="project" value="InterPro"/>
</dbReference>
<dbReference type="GeneID" id="8234752"/>
<feature type="compositionally biased region" description="Polar residues" evidence="2">
    <location>
        <begin position="1"/>
        <end position="19"/>
    </location>
</feature>
<feature type="compositionally biased region" description="Basic and acidic residues" evidence="2">
    <location>
        <begin position="1012"/>
        <end position="1031"/>
    </location>
</feature>
<feature type="compositionally biased region" description="Polar residues" evidence="2">
    <location>
        <begin position="1135"/>
        <end position="1153"/>
    </location>
</feature>
<dbReference type="EMBL" id="DS235862">
    <property type="protein sequence ID" value="EEB19233.1"/>
    <property type="molecule type" value="Genomic_DNA"/>
</dbReference>
<dbReference type="EnsemblMetazoa" id="PHUM562890-RA">
    <property type="protein sequence ID" value="PHUM562890-PA"/>
    <property type="gene ID" value="PHUM562890"/>
</dbReference>
<dbReference type="VEuPathDB" id="VectorBase:PHUM562890"/>
<evidence type="ECO:0000256" key="1">
    <source>
        <dbReference type="SAM" id="Coils"/>
    </source>
</evidence>
<dbReference type="PANTHER" id="PTHR13958">
    <property type="entry name" value="CENTROSOME-ASSOCIATED PROTEIN 350"/>
    <property type="match status" value="1"/>
</dbReference>
<gene>
    <name evidence="4" type="primary">8234752</name>
    <name evidence="3" type="ORF">Phum_PHUM562890</name>
</gene>
<feature type="compositionally biased region" description="Basic and acidic residues" evidence="2">
    <location>
        <begin position="1124"/>
        <end position="1134"/>
    </location>
</feature>
<feature type="region of interest" description="Disordered" evidence="2">
    <location>
        <begin position="1498"/>
        <end position="1629"/>
    </location>
</feature>
<proteinExistence type="predicted"/>
<feature type="region of interest" description="Disordered" evidence="2">
    <location>
        <begin position="1819"/>
        <end position="1854"/>
    </location>
</feature>
<dbReference type="OMA" id="IYQHENE"/>
<feature type="region of interest" description="Disordered" evidence="2">
    <location>
        <begin position="1229"/>
        <end position="1308"/>
    </location>
</feature>
<dbReference type="HOGENOM" id="CLU_232122_0_0_1"/>
<keyword evidence="5" id="KW-1185">Reference proteome</keyword>
<keyword evidence="1" id="KW-0175">Coiled coil</keyword>
<dbReference type="eggNOG" id="KOG4568">
    <property type="taxonomic scope" value="Eukaryota"/>
</dbReference>
<feature type="region of interest" description="Disordered" evidence="2">
    <location>
        <begin position="957"/>
        <end position="992"/>
    </location>
</feature>
<evidence type="ECO:0000313" key="3">
    <source>
        <dbReference type="EMBL" id="EEB19233.1"/>
    </source>
</evidence>
<feature type="region of interest" description="Disordered" evidence="2">
    <location>
        <begin position="235"/>
        <end position="255"/>
    </location>
</feature>
<evidence type="ECO:0000256" key="2">
    <source>
        <dbReference type="SAM" id="MobiDB-lite"/>
    </source>
</evidence>
<dbReference type="PANTHER" id="PTHR13958:SF3">
    <property type="entry name" value="CAP-GLY DOMAIN-CONTAINING PROTEIN-RELATED"/>
    <property type="match status" value="1"/>
</dbReference>
<dbReference type="InParanoid" id="E0W0S7"/>
<dbReference type="GO" id="GO:0005813">
    <property type="term" value="C:centrosome"/>
    <property type="evidence" value="ECO:0007669"/>
    <property type="project" value="InterPro"/>
</dbReference>
<feature type="compositionally biased region" description="Low complexity" evidence="2">
    <location>
        <begin position="489"/>
        <end position="504"/>
    </location>
</feature>
<feature type="region of interest" description="Disordered" evidence="2">
    <location>
        <begin position="477"/>
        <end position="518"/>
    </location>
</feature>
<organism>
    <name type="scientific">Pediculus humanus subsp. corporis</name>
    <name type="common">Body louse</name>
    <dbReference type="NCBI Taxonomy" id="121224"/>
    <lineage>
        <taxon>Eukaryota</taxon>
        <taxon>Metazoa</taxon>
        <taxon>Ecdysozoa</taxon>
        <taxon>Arthropoda</taxon>
        <taxon>Hexapoda</taxon>
        <taxon>Insecta</taxon>
        <taxon>Pterygota</taxon>
        <taxon>Neoptera</taxon>
        <taxon>Paraneoptera</taxon>
        <taxon>Psocodea</taxon>
        <taxon>Troctomorpha</taxon>
        <taxon>Phthiraptera</taxon>
        <taxon>Anoplura</taxon>
        <taxon>Pediculidae</taxon>
        <taxon>Pediculus</taxon>
    </lineage>
</organism>
<accession>E0W0S7</accession>
<dbReference type="KEGG" id="phu:Phum_PHUM562890"/>
<feature type="region of interest" description="Disordered" evidence="2">
    <location>
        <begin position="320"/>
        <end position="360"/>
    </location>
</feature>
<dbReference type="InterPro" id="IPR028750">
    <property type="entry name" value="CEP350/CC187"/>
</dbReference>
<feature type="compositionally biased region" description="Basic and acidic residues" evidence="2">
    <location>
        <begin position="1587"/>
        <end position="1615"/>
    </location>
</feature>
<dbReference type="OrthoDB" id="306254at2759"/>
<feature type="compositionally biased region" description="Basic and acidic residues" evidence="2">
    <location>
        <begin position="1460"/>
        <end position="1478"/>
    </location>
</feature>
<feature type="compositionally biased region" description="Polar residues" evidence="2">
    <location>
        <begin position="1287"/>
        <end position="1305"/>
    </location>
</feature>
<dbReference type="EMBL" id="AAZO01006836">
    <property type="status" value="NOT_ANNOTATED_CDS"/>
    <property type="molecule type" value="Genomic_DNA"/>
</dbReference>
<feature type="region of interest" description="Disordered" evidence="2">
    <location>
        <begin position="1006"/>
        <end position="1039"/>
    </location>
</feature>
<feature type="coiled-coil region" evidence="1">
    <location>
        <begin position="1083"/>
        <end position="1110"/>
    </location>
</feature>